<reference evidence="2 3" key="1">
    <citation type="submission" date="2023-10" db="EMBL/GenBank/DDBJ databases">
        <title>Comparative genomics analysis reveals potential genetic determinants of host preference in Cryptosporidium xiaoi.</title>
        <authorList>
            <person name="Xiao L."/>
            <person name="Li J."/>
        </authorList>
    </citation>
    <scope>NUCLEOTIDE SEQUENCE [LARGE SCALE GENOMIC DNA]</scope>
    <source>
        <strain evidence="2 3">52996</strain>
    </source>
</reference>
<feature type="compositionally biased region" description="Basic and acidic residues" evidence="1">
    <location>
        <begin position="1146"/>
        <end position="1166"/>
    </location>
</feature>
<dbReference type="EMBL" id="JAWDEY010000036">
    <property type="protein sequence ID" value="KAK6587754.1"/>
    <property type="molecule type" value="Genomic_DNA"/>
</dbReference>
<evidence type="ECO:0000256" key="1">
    <source>
        <dbReference type="SAM" id="MobiDB-lite"/>
    </source>
</evidence>
<dbReference type="Gene3D" id="1.25.40.180">
    <property type="match status" value="1"/>
</dbReference>
<sequence>MTKKDQIQRYDLVDVPRNRGYRFKGRNFRSGSFGGNYYENRIKNVIIQNTGSYDGVGERMIRVIKEIAAILSGCKHEEVESVYNKIEELIVEFVSTNPYGTGMFAGITTLMSTSLMNGCPLLMGSNLTTRIIDRSIDRFLSELSHSNYYSSQLLLNFLTELTNFYVLSLNQLISLYRSLLNTCLTLKNSKKDSNSKYGVSDHNSMILFSMLAYTIPYLRDEHRKTGDNCENELYGELIKDMIQFYDSYISEYCKDVHILLQNMFNIKFIEIELPVNSFEKYWKKFLEWRDHDSPKISTVIRFYRSATISDYLSEITSFHEFDFDKKLDKVVFGKVSEYLTKLLIRIPYLETMEIGDFLLLHVMDGIIEIFMQYPFEAARQLLKIPVTSSSYDLCLSITIWNSLLNPFYSYNITYINSLVVNLIKLQSSVLNDIWIPIFINKLVNCKDTDYNINSVSHDNSMTDSNETNQNPKSQIQNEVPAEIEQSGKPNLENTCGIESKDECKVSKVMKNKEEVKKVFNCRIFPRIESYSPLMIVKLRVHFSTVFSSQELFQNPSQKSNFWRNKDNSFFYKIDEQSSFTIGFLDSVLSGMSKIMLPQTLYSIPNEVLYERINKFPSINKSIRSIPDSIHTLDELKNLNDILVFKFTNRTEVNEKNNSVIKYLVSIIEKQNRQVNNQTRDDDDIEMSRRFVERSDSNIERKQENSSELSCMETQDQKTDGTIENSNKNTNDLSRSEQDSDKNQVNDFKSQKKRRLNPSILASPSSFTWKKDALMDLLLISIIEFGAKSLTHTRRLFGNYIHSLKNWYSSTINSQVLSNEDFGNYLDTTGHPLFDAVSSVVSKILEKKLFVDSINYVFSEYLDENEDRNVVEINNVAIHLDRYTEIRLLSCILTLWGGFGIEDNNISTGYNIQKMRIVLVSIIEESVVSSYTVVLYLGCVLLSLSDFLIVTNSSRSKYMYQLFMDLFELILDVLTRISVKISMNEDEISVDGAKDCDMDMNADNSVEMNDKNNDDNELSQKSFKNKLIFSRTIIMLLVIFTSECKTLTDVTNIENEHVDSIYIKLLNSAAYDICLMYGTYIKDLVHSNMIFNGKSLLESETTLPSTLENLKSIYSFSLDSLLNASDTNKRLDNKWVIKKKDDLRRVHGNTEVKNNDDGSEDNDKNENNDLELQVENVVQP</sequence>
<protein>
    <submittedName>
        <fullName evidence="2">Uncharacterized protein</fullName>
    </submittedName>
</protein>
<evidence type="ECO:0000313" key="3">
    <source>
        <dbReference type="Proteomes" id="UP001311799"/>
    </source>
</evidence>
<feature type="compositionally biased region" description="Basic and acidic residues" evidence="1">
    <location>
        <begin position="733"/>
        <end position="743"/>
    </location>
</feature>
<feature type="region of interest" description="Disordered" evidence="1">
    <location>
        <begin position="1146"/>
        <end position="1179"/>
    </location>
</feature>
<comment type="caution">
    <text evidence="2">The sequence shown here is derived from an EMBL/GenBank/DDBJ whole genome shotgun (WGS) entry which is preliminary data.</text>
</comment>
<accession>A0AAV9XU17</accession>
<proteinExistence type="predicted"/>
<organism evidence="2 3">
    <name type="scientific">Cryptosporidium xiaoi</name>
    <dbReference type="NCBI Taxonomy" id="659607"/>
    <lineage>
        <taxon>Eukaryota</taxon>
        <taxon>Sar</taxon>
        <taxon>Alveolata</taxon>
        <taxon>Apicomplexa</taxon>
        <taxon>Conoidasida</taxon>
        <taxon>Coccidia</taxon>
        <taxon>Eucoccidiorida</taxon>
        <taxon>Eimeriorina</taxon>
        <taxon>Cryptosporidiidae</taxon>
        <taxon>Cryptosporidium</taxon>
    </lineage>
</organism>
<feature type="region of interest" description="Disordered" evidence="1">
    <location>
        <begin position="674"/>
        <end position="753"/>
    </location>
</feature>
<feature type="compositionally biased region" description="Basic and acidic residues" evidence="1">
    <location>
        <begin position="685"/>
        <end position="704"/>
    </location>
</feature>
<dbReference type="SUPFAM" id="SSF48371">
    <property type="entry name" value="ARM repeat"/>
    <property type="match status" value="1"/>
</dbReference>
<feature type="compositionally biased region" description="Polar residues" evidence="1">
    <location>
        <begin position="721"/>
        <end position="732"/>
    </location>
</feature>
<gene>
    <name evidence="2" type="ORF">RS030_81230</name>
</gene>
<evidence type="ECO:0000313" key="2">
    <source>
        <dbReference type="EMBL" id="KAK6587754.1"/>
    </source>
</evidence>
<keyword evidence="3" id="KW-1185">Reference proteome</keyword>
<dbReference type="Proteomes" id="UP001311799">
    <property type="component" value="Unassembled WGS sequence"/>
</dbReference>
<dbReference type="InterPro" id="IPR016024">
    <property type="entry name" value="ARM-type_fold"/>
</dbReference>
<name>A0AAV9XU17_9CRYT</name>
<dbReference type="AlphaFoldDB" id="A0AAV9XU17"/>